<keyword evidence="2" id="KW-1185">Reference proteome</keyword>
<proteinExistence type="predicted"/>
<reference evidence="1 2" key="1">
    <citation type="journal article" date="2018" name="Sci. Rep.">
        <title>Genomic signatures of local adaptation to the degree of environmental predictability in rotifers.</title>
        <authorList>
            <person name="Franch-Gras L."/>
            <person name="Hahn C."/>
            <person name="Garcia-Roger E.M."/>
            <person name="Carmona M.J."/>
            <person name="Serra M."/>
            <person name="Gomez A."/>
        </authorList>
    </citation>
    <scope>NUCLEOTIDE SEQUENCE [LARGE SCALE GENOMIC DNA]</scope>
    <source>
        <strain evidence="1">HYR1</strain>
    </source>
</reference>
<comment type="caution">
    <text evidence="1">The sequence shown here is derived from an EMBL/GenBank/DDBJ whole genome shotgun (WGS) entry which is preliminary data.</text>
</comment>
<gene>
    <name evidence="1" type="ORF">BpHYR1_038113</name>
</gene>
<protein>
    <submittedName>
        <fullName evidence="1">Uncharacterized protein</fullName>
    </submittedName>
</protein>
<evidence type="ECO:0000313" key="1">
    <source>
        <dbReference type="EMBL" id="RMZ97013.1"/>
    </source>
</evidence>
<organism evidence="1 2">
    <name type="scientific">Brachionus plicatilis</name>
    <name type="common">Marine rotifer</name>
    <name type="synonym">Brachionus muelleri</name>
    <dbReference type="NCBI Taxonomy" id="10195"/>
    <lineage>
        <taxon>Eukaryota</taxon>
        <taxon>Metazoa</taxon>
        <taxon>Spiralia</taxon>
        <taxon>Gnathifera</taxon>
        <taxon>Rotifera</taxon>
        <taxon>Eurotatoria</taxon>
        <taxon>Monogononta</taxon>
        <taxon>Pseudotrocha</taxon>
        <taxon>Ploima</taxon>
        <taxon>Brachionidae</taxon>
        <taxon>Brachionus</taxon>
    </lineage>
</organism>
<accession>A0A3M7PDD5</accession>
<sequence length="70" mass="8420">MYEEFVPKRAIIESVSQEMSDKEIKSHFNSILKYIKLKQLKVEQLIGVKRLGKKWDWGKNYYKPTFLLIN</sequence>
<dbReference type="EMBL" id="REGN01011693">
    <property type="protein sequence ID" value="RMZ97013.1"/>
    <property type="molecule type" value="Genomic_DNA"/>
</dbReference>
<name>A0A3M7PDD5_BRAPC</name>
<evidence type="ECO:0000313" key="2">
    <source>
        <dbReference type="Proteomes" id="UP000276133"/>
    </source>
</evidence>
<dbReference type="AlphaFoldDB" id="A0A3M7PDD5"/>
<dbReference type="Proteomes" id="UP000276133">
    <property type="component" value="Unassembled WGS sequence"/>
</dbReference>